<keyword evidence="5" id="KW-1185">Reference proteome</keyword>
<evidence type="ECO:0000256" key="2">
    <source>
        <dbReference type="ARBA" id="ARBA00022857"/>
    </source>
</evidence>
<evidence type="ECO:0000256" key="1">
    <source>
        <dbReference type="ARBA" id="ARBA00006484"/>
    </source>
</evidence>
<organism evidence="4 5">
    <name type="scientific">Zasmidium cellare</name>
    <name type="common">Wine cellar mold</name>
    <name type="synonym">Racodium cellare</name>
    <dbReference type="NCBI Taxonomy" id="395010"/>
    <lineage>
        <taxon>Eukaryota</taxon>
        <taxon>Fungi</taxon>
        <taxon>Dikarya</taxon>
        <taxon>Ascomycota</taxon>
        <taxon>Pezizomycotina</taxon>
        <taxon>Dothideomycetes</taxon>
        <taxon>Dothideomycetidae</taxon>
        <taxon>Mycosphaerellales</taxon>
        <taxon>Mycosphaerellaceae</taxon>
        <taxon>Zasmidium</taxon>
    </lineage>
</organism>
<dbReference type="PRINTS" id="PR00081">
    <property type="entry name" value="GDHRDH"/>
</dbReference>
<keyword evidence="2" id="KW-0521">NADP</keyword>
<evidence type="ECO:0000313" key="4">
    <source>
        <dbReference type="EMBL" id="KAK4503172.1"/>
    </source>
</evidence>
<dbReference type="InterPro" id="IPR036291">
    <property type="entry name" value="NAD(P)-bd_dom_sf"/>
</dbReference>
<protein>
    <submittedName>
        <fullName evidence="4">Uncharacterized protein</fullName>
    </submittedName>
</protein>
<name>A0ABR0ENU6_ZASCE</name>
<dbReference type="EMBL" id="JAXOVC010000004">
    <property type="protein sequence ID" value="KAK4503172.1"/>
    <property type="molecule type" value="Genomic_DNA"/>
</dbReference>
<accession>A0ABR0ENU6</accession>
<evidence type="ECO:0000256" key="3">
    <source>
        <dbReference type="ARBA" id="ARBA00023002"/>
    </source>
</evidence>
<dbReference type="InterPro" id="IPR020904">
    <property type="entry name" value="Sc_DH/Rdtase_CS"/>
</dbReference>
<dbReference type="InterPro" id="IPR002347">
    <property type="entry name" value="SDR_fam"/>
</dbReference>
<dbReference type="Proteomes" id="UP001305779">
    <property type="component" value="Unassembled WGS sequence"/>
</dbReference>
<comment type="similarity">
    <text evidence="1">Belongs to the short-chain dehydrogenases/reductases (SDR) family.</text>
</comment>
<comment type="caution">
    <text evidence="4">The sequence shown here is derived from an EMBL/GenBank/DDBJ whole genome shotgun (WGS) entry which is preliminary data.</text>
</comment>
<dbReference type="Gene3D" id="3.40.50.720">
    <property type="entry name" value="NAD(P)-binding Rossmann-like Domain"/>
    <property type="match status" value="1"/>
</dbReference>
<reference evidence="4 5" key="1">
    <citation type="journal article" date="2023" name="G3 (Bethesda)">
        <title>A chromosome-level genome assembly of Zasmidium syzygii isolated from banana leaves.</title>
        <authorList>
            <person name="van Westerhoven A.C."/>
            <person name="Mehrabi R."/>
            <person name="Talebi R."/>
            <person name="Steentjes M.B.F."/>
            <person name="Corcolon B."/>
            <person name="Chong P.A."/>
            <person name="Kema G.H.J."/>
            <person name="Seidl M.F."/>
        </authorList>
    </citation>
    <scope>NUCLEOTIDE SEQUENCE [LARGE SCALE GENOMIC DNA]</scope>
    <source>
        <strain evidence="4 5">P124</strain>
    </source>
</reference>
<dbReference type="Pfam" id="PF13561">
    <property type="entry name" value="adh_short_C2"/>
    <property type="match status" value="1"/>
</dbReference>
<sequence length="274" mass="29617">MENIGRKRFADMDLKSHVFIVTGGASGIGLASAEGLVEAGGKVYCLDRAEAPGPEWNEAEKRVVKEWGGSLHYERVDVTDTDHLNSIIERIAKDEQRLDGLLAAAGIVQVTPAVEYTTEDAMKMMAVNYNGVFMAATAAAREMMRYKCHGSICIIASMSGLIANKKMLSPVYNSSKAALIQLARNLAMEWSAVQPDGTGGIRVNCISPGHVCTPMVEKVLKEDPGAKDAWEAENMMHRLGETSEFKSAGLFLLSKASSFMTGNNLVMDGGHTAW</sequence>
<dbReference type="PROSITE" id="PS00061">
    <property type="entry name" value="ADH_SHORT"/>
    <property type="match status" value="1"/>
</dbReference>
<evidence type="ECO:0000313" key="5">
    <source>
        <dbReference type="Proteomes" id="UP001305779"/>
    </source>
</evidence>
<dbReference type="PANTHER" id="PTHR43008">
    <property type="entry name" value="BENZIL REDUCTASE"/>
    <property type="match status" value="1"/>
</dbReference>
<dbReference type="SUPFAM" id="SSF51735">
    <property type="entry name" value="NAD(P)-binding Rossmann-fold domains"/>
    <property type="match status" value="1"/>
</dbReference>
<dbReference type="PANTHER" id="PTHR43008:SF10">
    <property type="entry name" value="CHAIN DEHYDROGENASE_OXIDOREDUCTASE, PUTATIVE (AFU_ORTHOLOGUE AFUA_2G15740)-RELATED"/>
    <property type="match status" value="1"/>
</dbReference>
<proteinExistence type="inferred from homology"/>
<keyword evidence="3" id="KW-0560">Oxidoreductase</keyword>
<gene>
    <name evidence="4" type="ORF">PRZ48_006600</name>
</gene>